<accession>A0AA35ZTU0</accession>
<reference evidence="1" key="1">
    <citation type="submission" date="2023-04" db="EMBL/GenBank/DDBJ databases">
        <authorList>
            <person name="Vijverberg K."/>
            <person name="Xiong W."/>
            <person name="Schranz E."/>
        </authorList>
    </citation>
    <scope>NUCLEOTIDE SEQUENCE</scope>
</reference>
<name>A0AA35ZTU0_LACSI</name>
<evidence type="ECO:0000313" key="1">
    <source>
        <dbReference type="EMBL" id="CAI9298233.1"/>
    </source>
</evidence>
<dbReference type="EMBL" id="OX465084">
    <property type="protein sequence ID" value="CAI9298233.1"/>
    <property type="molecule type" value="Genomic_DNA"/>
</dbReference>
<protein>
    <submittedName>
        <fullName evidence="1">Uncharacterized protein</fullName>
    </submittedName>
</protein>
<gene>
    <name evidence="1" type="ORF">LSALG_LOCUS37009</name>
</gene>
<dbReference type="AlphaFoldDB" id="A0AA35ZTU0"/>
<sequence length="136" mass="16061">MPGKQFKILNNKLNSLLQIQADNRGRNFVFGFEMEYMLKSRDNRLRILLENIEKQQVERPEVHANRFDYEIQKLSDVAKEYHELFFEKVNTTKDSIDLKMAELKSEMAKEIKKIEKSCFVLHRKVDVVADAIAKLV</sequence>
<keyword evidence="2" id="KW-1185">Reference proteome</keyword>
<dbReference type="Proteomes" id="UP001177003">
    <property type="component" value="Chromosome 8"/>
</dbReference>
<organism evidence="1 2">
    <name type="scientific">Lactuca saligna</name>
    <name type="common">Willowleaf lettuce</name>
    <dbReference type="NCBI Taxonomy" id="75948"/>
    <lineage>
        <taxon>Eukaryota</taxon>
        <taxon>Viridiplantae</taxon>
        <taxon>Streptophyta</taxon>
        <taxon>Embryophyta</taxon>
        <taxon>Tracheophyta</taxon>
        <taxon>Spermatophyta</taxon>
        <taxon>Magnoliopsida</taxon>
        <taxon>eudicotyledons</taxon>
        <taxon>Gunneridae</taxon>
        <taxon>Pentapetalae</taxon>
        <taxon>asterids</taxon>
        <taxon>campanulids</taxon>
        <taxon>Asterales</taxon>
        <taxon>Asteraceae</taxon>
        <taxon>Cichorioideae</taxon>
        <taxon>Cichorieae</taxon>
        <taxon>Lactucinae</taxon>
        <taxon>Lactuca</taxon>
    </lineage>
</organism>
<evidence type="ECO:0000313" key="2">
    <source>
        <dbReference type="Proteomes" id="UP001177003"/>
    </source>
</evidence>
<proteinExistence type="predicted"/>